<dbReference type="InterPro" id="IPR029526">
    <property type="entry name" value="PGBD"/>
</dbReference>
<name>A0A7L2QQA1_9PASS</name>
<dbReference type="AlphaFoldDB" id="A0A7L2QQA1"/>
<sequence length="221" mass="24875">FSFKIYVHLKEGSGADGLDALKNKPQLHSMVAKSLCCRASSFGGPSGLLCWFCSLGPCNCMLIGNVKSDCTGLPPSMLNNSATPQSRGQYRIRMKGNMSLICWYNKGHFRFLTNAYSPVQQGVIIKRKSGEIPCPLAVEAFAAHLSYICKYDDKYSKYFISHKPNKTWQQVFWFAISIAINNAYILYKMSEAYHVTRYSRAQFGERLVKELLGLEDTSPTH</sequence>
<feature type="non-terminal residue" evidence="2">
    <location>
        <position position="1"/>
    </location>
</feature>
<evidence type="ECO:0000313" key="2">
    <source>
        <dbReference type="EMBL" id="NXR99018.1"/>
    </source>
</evidence>
<comment type="caution">
    <text evidence="2">The sequence shown here is derived from an EMBL/GenBank/DDBJ whole genome shotgun (WGS) entry which is preliminary data.</text>
</comment>
<feature type="domain" description="PiggyBac transposable element-derived protein" evidence="1">
    <location>
        <begin position="61"/>
        <end position="184"/>
    </location>
</feature>
<accession>A0A7L2QQA1</accession>
<dbReference type="InterPro" id="IPR042423">
    <property type="entry name" value="PGBD5"/>
</dbReference>
<reference evidence="2 3" key="1">
    <citation type="submission" date="2019-09" db="EMBL/GenBank/DDBJ databases">
        <title>Bird 10,000 Genomes (B10K) Project - Family phase.</title>
        <authorList>
            <person name="Zhang G."/>
        </authorList>
    </citation>
    <scope>NUCLEOTIDE SEQUENCE [LARGE SCALE GENOMIC DNA]</scope>
    <source>
        <strain evidence="2">B10K-DU-002-81</strain>
    </source>
</reference>
<dbReference type="OrthoDB" id="118105at2759"/>
<dbReference type="GO" id="GO:0004803">
    <property type="term" value="F:transposase activity"/>
    <property type="evidence" value="ECO:0007669"/>
    <property type="project" value="InterPro"/>
</dbReference>
<proteinExistence type="predicted"/>
<evidence type="ECO:0000313" key="3">
    <source>
        <dbReference type="Proteomes" id="UP000570288"/>
    </source>
</evidence>
<protein>
    <submittedName>
        <fullName evidence="2">PGBD5 protein</fullName>
    </submittedName>
</protein>
<organism evidence="2 3">
    <name type="scientific">Oxylabes madagascariensis</name>
    <name type="common">white-throated Oxylabes</name>
    <dbReference type="NCBI Taxonomy" id="98144"/>
    <lineage>
        <taxon>Eukaryota</taxon>
        <taxon>Metazoa</taxon>
        <taxon>Chordata</taxon>
        <taxon>Craniata</taxon>
        <taxon>Vertebrata</taxon>
        <taxon>Euteleostomi</taxon>
        <taxon>Archelosauria</taxon>
        <taxon>Archosauria</taxon>
        <taxon>Dinosauria</taxon>
        <taxon>Saurischia</taxon>
        <taxon>Theropoda</taxon>
        <taxon>Coelurosauria</taxon>
        <taxon>Aves</taxon>
        <taxon>Neognathae</taxon>
        <taxon>Neoaves</taxon>
        <taxon>Telluraves</taxon>
        <taxon>Australaves</taxon>
        <taxon>Passeriformes</taxon>
        <taxon>Sylvioidea</taxon>
        <taxon>Timaliidae</taxon>
        <taxon>Oxylabes</taxon>
    </lineage>
</organism>
<dbReference type="GO" id="GO:0098038">
    <property type="term" value="P:non-replicative DNA transposition"/>
    <property type="evidence" value="ECO:0007669"/>
    <property type="project" value="InterPro"/>
</dbReference>
<feature type="non-terminal residue" evidence="2">
    <location>
        <position position="221"/>
    </location>
</feature>
<dbReference type="GO" id="GO:0005634">
    <property type="term" value="C:nucleus"/>
    <property type="evidence" value="ECO:0007669"/>
    <property type="project" value="TreeGrafter"/>
</dbReference>
<dbReference type="Pfam" id="PF13843">
    <property type="entry name" value="DDE_Tnp_1_7"/>
    <property type="match status" value="1"/>
</dbReference>
<dbReference type="PANTHER" id="PTHR28576">
    <property type="entry name" value="PIGGYBAC TRANSPOSABLE ELEMENT-DERIVED PROTEIN 5"/>
    <property type="match status" value="1"/>
</dbReference>
<dbReference type="EMBL" id="VYZR01039278">
    <property type="protein sequence ID" value="NXR99018.1"/>
    <property type="molecule type" value="Genomic_DNA"/>
</dbReference>
<dbReference type="Proteomes" id="UP000570288">
    <property type="component" value="Unassembled WGS sequence"/>
</dbReference>
<evidence type="ECO:0000259" key="1">
    <source>
        <dbReference type="Pfam" id="PF13843"/>
    </source>
</evidence>
<keyword evidence="3" id="KW-1185">Reference proteome</keyword>
<gene>
    <name evidence="2" type="primary">Pgbd5</name>
    <name evidence="2" type="ORF">OXYMAD_R01597</name>
</gene>
<dbReference type="PANTHER" id="PTHR28576:SF2">
    <property type="entry name" value="PIGGYBAC TRANSPOSABLE ELEMENT-DERIVED PROTEIN 5"/>
    <property type="match status" value="1"/>
</dbReference>